<dbReference type="RefSeq" id="WP_130554689.1">
    <property type="nucleotide sequence ID" value="NZ_SHGT01000011.1"/>
</dbReference>
<comment type="subcellular location">
    <subcellularLocation>
        <location evidence="2">Cell membrane</location>
        <topology evidence="2">Multi-pass membrane protein</topology>
    </subcellularLocation>
</comment>
<feature type="transmembrane region" description="Helical" evidence="13">
    <location>
        <begin position="12"/>
        <end position="33"/>
    </location>
</feature>
<evidence type="ECO:0000313" key="14">
    <source>
        <dbReference type="EMBL" id="TAA14210.1"/>
    </source>
</evidence>
<dbReference type="OrthoDB" id="9776324at2"/>
<feature type="transmembrane region" description="Helical" evidence="13">
    <location>
        <begin position="162"/>
        <end position="183"/>
    </location>
</feature>
<evidence type="ECO:0000256" key="11">
    <source>
        <dbReference type="ARBA" id="ARBA00023136"/>
    </source>
</evidence>
<dbReference type="PIRSF" id="PIRSF006603">
    <property type="entry name" value="DinF"/>
    <property type="match status" value="1"/>
</dbReference>
<dbReference type="Pfam" id="PF01554">
    <property type="entry name" value="MatE"/>
    <property type="match status" value="2"/>
</dbReference>
<proteinExistence type="inferred from homology"/>
<dbReference type="EMBL" id="SHGT01000011">
    <property type="protein sequence ID" value="TAA14210.1"/>
    <property type="molecule type" value="Genomic_DNA"/>
</dbReference>
<feature type="transmembrane region" description="Helical" evidence="13">
    <location>
        <begin position="354"/>
        <end position="373"/>
    </location>
</feature>
<dbReference type="GO" id="GO:0006811">
    <property type="term" value="P:monoatomic ion transport"/>
    <property type="evidence" value="ECO:0007669"/>
    <property type="project" value="UniProtKB-KW"/>
</dbReference>
<sequence length="445" mass="48375">MNDLTKGRPIIVILRFTLPLLIGSFFQLAYNFADSMIVGHTLGEEAFASVGTAGSLIFLIVGFAQGLTSGLAIVTAQRFGAKDTVGLRHSFVHGVFYSILVSLVLTVLSLIFLRPILELLQTPVNLIEHSYAFMVAIFGGMVFTILYNYLSAAIRSLGDSTTPLLALIMACIINIILDFFFILNVGWGVFGAGFATVTAQAVSVLYLLFHIKRKIPQFHLTKSDWKLDKDNLKKHAQVGFPMGFQASIIAIGALTLQAMLNQLGTQAIAAQAIASKTDQLAMLPMINLGLAVSTFTAQNYGAKEYNRILEGLKQALWIDIAWSIVYAILLVIFHSFFSSLFLPDASLEVRSLALSYFIINGSCYWILAILFIIRSFVQGLGKGFIPTLAGFGELIMRAGVAIIGLQLFGFYGVAAANPAAWIGSILVLIPSTIILSRKLKKGETV</sequence>
<keyword evidence="8 13" id="KW-0812">Transmembrane</keyword>
<feature type="transmembrane region" description="Helical" evidence="13">
    <location>
        <begin position="419"/>
        <end position="436"/>
    </location>
</feature>
<dbReference type="GO" id="GO:0015297">
    <property type="term" value="F:antiporter activity"/>
    <property type="evidence" value="ECO:0007669"/>
    <property type="project" value="UniProtKB-KW"/>
</dbReference>
<reference evidence="14 15" key="1">
    <citation type="submission" date="2019-02" db="EMBL/GenBank/DDBJ databases">
        <title>First genome of the species Streptococcus parasuis.</title>
        <authorList>
            <person name="Stevens M.J.A."/>
            <person name="Stephan R."/>
        </authorList>
    </citation>
    <scope>NUCLEOTIDE SEQUENCE [LARGE SCALE GENOMIC DNA]</scope>
    <source>
        <strain evidence="14 15">4253</strain>
    </source>
</reference>
<name>A0A4Q8L2H3_9STRE</name>
<feature type="transmembrane region" description="Helical" evidence="13">
    <location>
        <begin position="53"/>
        <end position="74"/>
    </location>
</feature>
<keyword evidence="9 13" id="KW-1133">Transmembrane helix</keyword>
<evidence type="ECO:0000256" key="10">
    <source>
        <dbReference type="ARBA" id="ARBA00023065"/>
    </source>
</evidence>
<dbReference type="CDD" id="cd13138">
    <property type="entry name" value="MATE_yoeA_like"/>
    <property type="match status" value="1"/>
</dbReference>
<feature type="transmembrane region" description="Helical" evidence="13">
    <location>
        <begin position="280"/>
        <end position="300"/>
    </location>
</feature>
<evidence type="ECO:0000256" key="6">
    <source>
        <dbReference type="ARBA" id="ARBA00022449"/>
    </source>
</evidence>
<feature type="transmembrane region" description="Helical" evidence="13">
    <location>
        <begin position="320"/>
        <end position="342"/>
    </location>
</feature>
<evidence type="ECO:0000256" key="7">
    <source>
        <dbReference type="ARBA" id="ARBA00022475"/>
    </source>
</evidence>
<protein>
    <recommendedName>
        <fullName evidence="4">Probable multidrug resistance protein NorM</fullName>
    </recommendedName>
    <alternativeName>
        <fullName evidence="12">Multidrug-efflux transporter</fullName>
    </alternativeName>
</protein>
<evidence type="ECO:0000256" key="9">
    <source>
        <dbReference type="ARBA" id="ARBA00022989"/>
    </source>
</evidence>
<dbReference type="GO" id="GO:0042910">
    <property type="term" value="F:xenobiotic transmembrane transporter activity"/>
    <property type="evidence" value="ECO:0007669"/>
    <property type="project" value="InterPro"/>
</dbReference>
<dbReference type="NCBIfam" id="TIGR00797">
    <property type="entry name" value="matE"/>
    <property type="match status" value="1"/>
</dbReference>
<dbReference type="InterPro" id="IPR050222">
    <property type="entry name" value="MATE_MdtK"/>
</dbReference>
<keyword evidence="11 13" id="KW-0472">Membrane</keyword>
<dbReference type="PANTHER" id="PTHR43298">
    <property type="entry name" value="MULTIDRUG RESISTANCE PROTEIN NORM-RELATED"/>
    <property type="match status" value="1"/>
</dbReference>
<comment type="caution">
    <text evidence="14">The sequence shown here is derived from an EMBL/GenBank/DDBJ whole genome shotgun (WGS) entry which is preliminary data.</text>
</comment>
<feature type="transmembrane region" description="Helical" evidence="13">
    <location>
        <begin position="95"/>
        <end position="117"/>
    </location>
</feature>
<accession>A0A4Q8L2H3</accession>
<keyword evidence="10" id="KW-0406">Ion transport</keyword>
<gene>
    <name evidence="14" type="ORF">EXW74_03210</name>
</gene>
<comment type="function">
    <text evidence="1">Multidrug efflux pump.</text>
</comment>
<keyword evidence="6" id="KW-0050">Antiport</keyword>
<dbReference type="PANTHER" id="PTHR43298:SF2">
    <property type="entry name" value="FMN_FAD EXPORTER YEEO-RELATED"/>
    <property type="match status" value="1"/>
</dbReference>
<evidence type="ECO:0000256" key="4">
    <source>
        <dbReference type="ARBA" id="ARBA00020268"/>
    </source>
</evidence>
<dbReference type="AlphaFoldDB" id="A0A4Q8L2H3"/>
<dbReference type="Proteomes" id="UP000291525">
    <property type="component" value="Unassembled WGS sequence"/>
</dbReference>
<feature type="transmembrane region" description="Helical" evidence="13">
    <location>
        <begin position="238"/>
        <end position="260"/>
    </location>
</feature>
<dbReference type="InterPro" id="IPR048279">
    <property type="entry name" value="MdtK-like"/>
</dbReference>
<evidence type="ECO:0000256" key="1">
    <source>
        <dbReference type="ARBA" id="ARBA00003408"/>
    </source>
</evidence>
<comment type="similarity">
    <text evidence="3">Belongs to the multi antimicrobial extrusion (MATE) (TC 2.A.66.1) family.</text>
</comment>
<keyword evidence="7" id="KW-1003">Cell membrane</keyword>
<feature type="transmembrane region" description="Helical" evidence="13">
    <location>
        <begin position="129"/>
        <end position="150"/>
    </location>
</feature>
<keyword evidence="5" id="KW-0813">Transport</keyword>
<feature type="transmembrane region" description="Helical" evidence="13">
    <location>
        <begin position="394"/>
        <end position="413"/>
    </location>
</feature>
<evidence type="ECO:0000256" key="2">
    <source>
        <dbReference type="ARBA" id="ARBA00004651"/>
    </source>
</evidence>
<evidence type="ECO:0000256" key="5">
    <source>
        <dbReference type="ARBA" id="ARBA00022448"/>
    </source>
</evidence>
<evidence type="ECO:0000256" key="8">
    <source>
        <dbReference type="ARBA" id="ARBA00022692"/>
    </source>
</evidence>
<evidence type="ECO:0000313" key="15">
    <source>
        <dbReference type="Proteomes" id="UP000291525"/>
    </source>
</evidence>
<dbReference type="InterPro" id="IPR002528">
    <property type="entry name" value="MATE_fam"/>
</dbReference>
<evidence type="ECO:0000256" key="13">
    <source>
        <dbReference type="SAM" id="Phobius"/>
    </source>
</evidence>
<evidence type="ECO:0000256" key="3">
    <source>
        <dbReference type="ARBA" id="ARBA00010199"/>
    </source>
</evidence>
<organism evidence="14 15">
    <name type="scientific">Streptococcus parasuis</name>
    <dbReference type="NCBI Taxonomy" id="1501662"/>
    <lineage>
        <taxon>Bacteria</taxon>
        <taxon>Bacillati</taxon>
        <taxon>Bacillota</taxon>
        <taxon>Bacilli</taxon>
        <taxon>Lactobacillales</taxon>
        <taxon>Streptococcaceae</taxon>
        <taxon>Streptococcus</taxon>
    </lineage>
</organism>
<evidence type="ECO:0000256" key="12">
    <source>
        <dbReference type="ARBA" id="ARBA00031636"/>
    </source>
</evidence>
<feature type="transmembrane region" description="Helical" evidence="13">
    <location>
        <begin position="189"/>
        <end position="209"/>
    </location>
</feature>
<dbReference type="GO" id="GO:0005886">
    <property type="term" value="C:plasma membrane"/>
    <property type="evidence" value="ECO:0007669"/>
    <property type="project" value="UniProtKB-SubCell"/>
</dbReference>